<dbReference type="Proteomes" id="UP001218188">
    <property type="component" value="Unassembled WGS sequence"/>
</dbReference>
<keyword evidence="3" id="KW-1185">Reference proteome</keyword>
<protein>
    <submittedName>
        <fullName evidence="2">Uncharacterized protein</fullName>
    </submittedName>
</protein>
<evidence type="ECO:0000313" key="3">
    <source>
        <dbReference type="Proteomes" id="UP001218188"/>
    </source>
</evidence>
<name>A0AAD6WQM6_9AGAR</name>
<sequence length="235" mass="24986">MGGCISSPAPPGAEVSERDRALHRQAEKQLKEAKAKMQAQVKVGVLRPLSFSCGMPRLPLEVPTTRGRQAAECEHLDAAGLRTVRLPCAAAVEGADGEWRVPARGSASHALRRTRALLGGIGIGIAIAALMRRPPWRRLWTSDGRVSGVWIVCVRRCGRWAFLLVFLVRQSRGGMRAGAGKTCIVCPLRVPMRSTGNVSGPRGVRNTMHAPPRLVPDGGAASLATHAAQTSSPSA</sequence>
<gene>
    <name evidence="2" type="ORF">C8F04DRAFT_1406028</name>
</gene>
<feature type="non-terminal residue" evidence="2">
    <location>
        <position position="235"/>
    </location>
</feature>
<reference evidence="2" key="1">
    <citation type="submission" date="2023-03" db="EMBL/GenBank/DDBJ databases">
        <title>Massive genome expansion in bonnet fungi (Mycena s.s.) driven by repeated elements and novel gene families across ecological guilds.</title>
        <authorList>
            <consortium name="Lawrence Berkeley National Laboratory"/>
            <person name="Harder C.B."/>
            <person name="Miyauchi S."/>
            <person name="Viragh M."/>
            <person name="Kuo A."/>
            <person name="Thoen E."/>
            <person name="Andreopoulos B."/>
            <person name="Lu D."/>
            <person name="Skrede I."/>
            <person name="Drula E."/>
            <person name="Henrissat B."/>
            <person name="Morin E."/>
            <person name="Kohler A."/>
            <person name="Barry K."/>
            <person name="LaButti K."/>
            <person name="Morin E."/>
            <person name="Salamov A."/>
            <person name="Lipzen A."/>
            <person name="Mereny Z."/>
            <person name="Hegedus B."/>
            <person name="Baldrian P."/>
            <person name="Stursova M."/>
            <person name="Weitz H."/>
            <person name="Taylor A."/>
            <person name="Grigoriev I.V."/>
            <person name="Nagy L.G."/>
            <person name="Martin F."/>
            <person name="Kauserud H."/>
        </authorList>
    </citation>
    <scope>NUCLEOTIDE SEQUENCE</scope>
    <source>
        <strain evidence="2">CBHHK200</strain>
    </source>
</reference>
<accession>A0AAD6WQM6</accession>
<evidence type="ECO:0000256" key="1">
    <source>
        <dbReference type="SAM" id="Coils"/>
    </source>
</evidence>
<dbReference type="AlphaFoldDB" id="A0AAD6WQM6"/>
<organism evidence="2 3">
    <name type="scientific">Mycena alexandri</name>
    <dbReference type="NCBI Taxonomy" id="1745969"/>
    <lineage>
        <taxon>Eukaryota</taxon>
        <taxon>Fungi</taxon>
        <taxon>Dikarya</taxon>
        <taxon>Basidiomycota</taxon>
        <taxon>Agaricomycotina</taxon>
        <taxon>Agaricomycetes</taxon>
        <taxon>Agaricomycetidae</taxon>
        <taxon>Agaricales</taxon>
        <taxon>Marasmiineae</taxon>
        <taxon>Mycenaceae</taxon>
        <taxon>Mycena</taxon>
    </lineage>
</organism>
<proteinExistence type="predicted"/>
<feature type="coiled-coil region" evidence="1">
    <location>
        <begin position="16"/>
        <end position="43"/>
    </location>
</feature>
<comment type="caution">
    <text evidence="2">The sequence shown here is derived from an EMBL/GenBank/DDBJ whole genome shotgun (WGS) entry which is preliminary data.</text>
</comment>
<keyword evidence="1" id="KW-0175">Coiled coil</keyword>
<dbReference type="EMBL" id="JARJCM010000415">
    <property type="protein sequence ID" value="KAJ7017349.1"/>
    <property type="molecule type" value="Genomic_DNA"/>
</dbReference>
<evidence type="ECO:0000313" key="2">
    <source>
        <dbReference type="EMBL" id="KAJ7017349.1"/>
    </source>
</evidence>